<accession>A0A7J8FJ23</accession>
<evidence type="ECO:0000313" key="2">
    <source>
        <dbReference type="Proteomes" id="UP000593571"/>
    </source>
</evidence>
<protein>
    <submittedName>
        <fullName evidence="1">Uncharacterized protein</fullName>
    </submittedName>
</protein>
<comment type="caution">
    <text evidence="1">The sequence shown here is derived from an EMBL/GenBank/DDBJ whole genome shotgun (WGS) entry which is preliminary data.</text>
</comment>
<keyword evidence="2" id="KW-1185">Reference proteome</keyword>
<proteinExistence type="predicted"/>
<sequence length="148" mass="15836">MEGPTMTTGRAALFASEEAFEAPRRRSRRPWDEALFSVDGTRPWGGGWPSLTSLSALPQLQRLSFFLLSLFSPLVPQHFFVLRGAVSCWNSFHNKLKNPAVALDAARKAAGFLRADGYRGSSSAAKVGPLCEIQSQLSSGAGASAHGG</sequence>
<dbReference type="Proteomes" id="UP000593571">
    <property type="component" value="Unassembled WGS sequence"/>
</dbReference>
<dbReference type="EMBL" id="JACASE010000007">
    <property type="protein sequence ID" value="KAF6447561.1"/>
    <property type="molecule type" value="Genomic_DNA"/>
</dbReference>
<gene>
    <name evidence="1" type="ORF">HJG63_011988</name>
</gene>
<reference evidence="1 2" key="1">
    <citation type="journal article" date="2020" name="Nature">
        <title>Six reference-quality genomes reveal evolution of bat adaptations.</title>
        <authorList>
            <person name="Jebb D."/>
            <person name="Huang Z."/>
            <person name="Pippel M."/>
            <person name="Hughes G.M."/>
            <person name="Lavrichenko K."/>
            <person name="Devanna P."/>
            <person name="Winkler S."/>
            <person name="Jermiin L.S."/>
            <person name="Skirmuntt E.C."/>
            <person name="Katzourakis A."/>
            <person name="Burkitt-Gray L."/>
            <person name="Ray D.A."/>
            <person name="Sullivan K.A.M."/>
            <person name="Roscito J.G."/>
            <person name="Kirilenko B.M."/>
            <person name="Davalos L.M."/>
            <person name="Corthals A.P."/>
            <person name="Power M.L."/>
            <person name="Jones G."/>
            <person name="Ransome R.D."/>
            <person name="Dechmann D.K.N."/>
            <person name="Locatelli A.G."/>
            <person name="Puechmaille S.J."/>
            <person name="Fedrigo O."/>
            <person name="Jarvis E.D."/>
            <person name="Hiller M."/>
            <person name="Vernes S.C."/>
            <person name="Myers E.W."/>
            <person name="Teeling E.C."/>
        </authorList>
    </citation>
    <scope>NUCLEOTIDE SEQUENCE [LARGE SCALE GENOMIC DNA]</scope>
    <source>
        <strain evidence="1">MRouAeg1</strain>
        <tissue evidence="1">Muscle</tissue>
    </source>
</reference>
<evidence type="ECO:0000313" key="1">
    <source>
        <dbReference type="EMBL" id="KAF6447561.1"/>
    </source>
</evidence>
<name>A0A7J8FJ23_ROUAE</name>
<dbReference type="AlphaFoldDB" id="A0A7J8FJ23"/>
<organism evidence="1 2">
    <name type="scientific">Rousettus aegyptiacus</name>
    <name type="common">Egyptian fruit bat</name>
    <name type="synonym">Pteropus aegyptiacus</name>
    <dbReference type="NCBI Taxonomy" id="9407"/>
    <lineage>
        <taxon>Eukaryota</taxon>
        <taxon>Metazoa</taxon>
        <taxon>Chordata</taxon>
        <taxon>Craniata</taxon>
        <taxon>Vertebrata</taxon>
        <taxon>Euteleostomi</taxon>
        <taxon>Mammalia</taxon>
        <taxon>Eutheria</taxon>
        <taxon>Laurasiatheria</taxon>
        <taxon>Chiroptera</taxon>
        <taxon>Yinpterochiroptera</taxon>
        <taxon>Pteropodoidea</taxon>
        <taxon>Pteropodidae</taxon>
        <taxon>Rousettinae</taxon>
        <taxon>Rousettus</taxon>
    </lineage>
</organism>